<dbReference type="NCBIfam" id="TIGR00796">
    <property type="entry name" value="livcs"/>
    <property type="match status" value="1"/>
</dbReference>
<dbReference type="GO" id="GO:0015820">
    <property type="term" value="P:L-leucine transport"/>
    <property type="evidence" value="ECO:0007669"/>
    <property type="project" value="TreeGrafter"/>
</dbReference>
<feature type="transmembrane region" description="Helical" evidence="9">
    <location>
        <begin position="38"/>
        <end position="58"/>
    </location>
</feature>
<feature type="transmembrane region" description="Helical" evidence="9">
    <location>
        <begin position="196"/>
        <end position="217"/>
    </location>
</feature>
<keyword evidence="7 9" id="KW-1133">Transmembrane helix</keyword>
<evidence type="ECO:0000256" key="1">
    <source>
        <dbReference type="ARBA" id="ARBA00004651"/>
    </source>
</evidence>
<comment type="function">
    <text evidence="9">Component of the transport system for branched-chain amino acids.</text>
</comment>
<reference evidence="10 11" key="1">
    <citation type="submission" date="2015-08" db="EMBL/GenBank/DDBJ databases">
        <title>Genome sequence of Streptococcus phocae subsp. phocae ATCC 51973T isolated from liver specimen obtained from seal.</title>
        <authorList>
            <person name="Avendano-Herrera R."/>
        </authorList>
    </citation>
    <scope>NUCLEOTIDE SEQUENCE [LARGE SCALE GENOMIC DNA]</scope>
    <source>
        <strain evidence="10 11">ATCC 51973</strain>
    </source>
</reference>
<dbReference type="InterPro" id="IPR004685">
    <property type="entry name" value="Brnchd-chn_aa_trnsp_Livcs"/>
</dbReference>
<dbReference type="GO" id="GO:0005886">
    <property type="term" value="C:plasma membrane"/>
    <property type="evidence" value="ECO:0007669"/>
    <property type="project" value="UniProtKB-SubCell"/>
</dbReference>
<feature type="transmembrane region" description="Helical" evidence="9">
    <location>
        <begin position="148"/>
        <end position="166"/>
    </location>
</feature>
<evidence type="ECO:0000256" key="4">
    <source>
        <dbReference type="ARBA" id="ARBA00022475"/>
    </source>
</evidence>
<dbReference type="PATRIC" id="fig|119224.3.peg.1318"/>
<proteinExistence type="inferred from homology"/>
<dbReference type="GO" id="GO:0005304">
    <property type="term" value="F:L-valine transmembrane transporter activity"/>
    <property type="evidence" value="ECO:0007669"/>
    <property type="project" value="TreeGrafter"/>
</dbReference>
<protein>
    <recommendedName>
        <fullName evidence="9">Branched-chain amino acid transport system carrier protein</fullName>
    </recommendedName>
</protein>
<comment type="subcellular location">
    <subcellularLocation>
        <location evidence="1 9">Cell membrane</location>
        <topology evidence="1 9">Multi-pass membrane protein</topology>
    </subcellularLocation>
</comment>
<feature type="transmembrane region" description="Helical" evidence="9">
    <location>
        <begin position="78"/>
        <end position="97"/>
    </location>
</feature>
<dbReference type="Proteomes" id="UP000049578">
    <property type="component" value="Unassembled WGS sequence"/>
</dbReference>
<dbReference type="GO" id="GO:0015818">
    <property type="term" value="P:isoleucine transport"/>
    <property type="evidence" value="ECO:0007669"/>
    <property type="project" value="TreeGrafter"/>
</dbReference>
<evidence type="ECO:0000256" key="2">
    <source>
        <dbReference type="ARBA" id="ARBA00008540"/>
    </source>
</evidence>
<gene>
    <name evidence="10" type="ORF">AKK44_07840</name>
</gene>
<keyword evidence="8 9" id="KW-0472">Membrane</keyword>
<evidence type="ECO:0000256" key="7">
    <source>
        <dbReference type="ARBA" id="ARBA00022989"/>
    </source>
</evidence>
<feature type="transmembrane region" description="Helical" evidence="9">
    <location>
        <begin position="229"/>
        <end position="251"/>
    </location>
</feature>
<dbReference type="EMBL" id="LHQM01000045">
    <property type="protein sequence ID" value="KPJ21821.1"/>
    <property type="molecule type" value="Genomic_DNA"/>
</dbReference>
<dbReference type="PANTHER" id="PTHR30588">
    <property type="entry name" value="BRANCHED-CHAIN AMINO ACID TRANSPORT SYSTEM 2 CARRIER PROTEIN"/>
    <property type="match status" value="1"/>
</dbReference>
<organism evidence="10 11">
    <name type="scientific">Streptococcus phocae</name>
    <dbReference type="NCBI Taxonomy" id="119224"/>
    <lineage>
        <taxon>Bacteria</taxon>
        <taxon>Bacillati</taxon>
        <taxon>Bacillota</taxon>
        <taxon>Bacilli</taxon>
        <taxon>Lactobacillales</taxon>
        <taxon>Streptococcaceae</taxon>
        <taxon>Streptococcus</taxon>
    </lineage>
</organism>
<dbReference type="RefSeq" id="WP_054279224.1">
    <property type="nucleotide sequence ID" value="NZ_LHQM01000045.1"/>
</dbReference>
<feature type="transmembrane region" description="Helical" evidence="9">
    <location>
        <begin position="7"/>
        <end position="26"/>
    </location>
</feature>
<feature type="transmembrane region" description="Helical" evidence="9">
    <location>
        <begin position="117"/>
        <end position="136"/>
    </location>
</feature>
<dbReference type="GO" id="GO:0015190">
    <property type="term" value="F:L-leucine transmembrane transporter activity"/>
    <property type="evidence" value="ECO:0007669"/>
    <property type="project" value="TreeGrafter"/>
</dbReference>
<keyword evidence="5 9" id="KW-0812">Transmembrane</keyword>
<evidence type="ECO:0000313" key="10">
    <source>
        <dbReference type="EMBL" id="KPJ21821.1"/>
    </source>
</evidence>
<evidence type="ECO:0000256" key="3">
    <source>
        <dbReference type="ARBA" id="ARBA00022448"/>
    </source>
</evidence>
<keyword evidence="6 9" id="KW-0029">Amino-acid transport</keyword>
<dbReference type="AlphaFoldDB" id="A0A0P6S347"/>
<feature type="transmembrane region" description="Helical" evidence="9">
    <location>
        <begin position="328"/>
        <end position="346"/>
    </location>
</feature>
<comment type="similarity">
    <text evidence="2 9">Belongs to the branched chain amino acid transporter family.</text>
</comment>
<feature type="transmembrane region" description="Helical" evidence="9">
    <location>
        <begin position="385"/>
        <end position="409"/>
    </location>
</feature>
<feature type="transmembrane region" description="Helical" evidence="9">
    <location>
        <begin position="352"/>
        <end position="373"/>
    </location>
</feature>
<keyword evidence="3 9" id="KW-0813">Transport</keyword>
<keyword evidence="11" id="KW-1185">Reference proteome</keyword>
<keyword evidence="4" id="KW-1003">Cell membrane</keyword>
<feature type="transmembrane region" description="Helical" evidence="9">
    <location>
        <begin position="288"/>
        <end position="307"/>
    </location>
</feature>
<name>A0A0P6S347_9STRE</name>
<dbReference type="PANTHER" id="PTHR30588:SF0">
    <property type="entry name" value="BRANCHED-CHAIN AMINO ACID PERMEASE BRNQ"/>
    <property type="match status" value="1"/>
</dbReference>
<evidence type="ECO:0000256" key="6">
    <source>
        <dbReference type="ARBA" id="ARBA00022970"/>
    </source>
</evidence>
<sequence length="461" mass="49845">MKQKNVYIVIGFMLFALFFGAANLIYPAFLGIYSGHNLLWSIIGFCLTGVSLPLLGVIAVAKSGAEDVESLARPISKWYAIAYSSILYLSIGPFFAIPRTGATSFSVGIAPILGDSFTNKAIYAAIFFGLSYFLAIRPSRLAENIGKFLTPTLLVIISILVIASFVNPAGGYGEAYNAGASIKDSFKDLPFVAGLVQGYGTMDALASLVFAVLVIEATKQFGAKNNKEVTKITLISGVIAIFLLAFVYIFVGRIGATSHSLFPFVDGNFMLNDKPVDGGQILSHASRFYLGGIGQACLAIVIFLACLTTSTGLITSSAEYFHKLIPRLSHIAWSTIFTLVSAFFYFGGLSVIINWSAPVLFLLYPLTVSLIFLVLMQKSFGNDPIVYRTTIGLTVIPALYDALSTLSAMTQLFTLPKTVTTIFEEVIPLGQFSMGWIPFSITGVIIGLLIRKSRQQKETRA</sequence>
<comment type="caution">
    <text evidence="10">The sequence shown here is derived from an EMBL/GenBank/DDBJ whole genome shotgun (WGS) entry which is preliminary data.</text>
</comment>
<evidence type="ECO:0000313" key="11">
    <source>
        <dbReference type="Proteomes" id="UP000049578"/>
    </source>
</evidence>
<evidence type="ECO:0000256" key="8">
    <source>
        <dbReference type="ARBA" id="ARBA00023136"/>
    </source>
</evidence>
<feature type="transmembrane region" description="Helical" evidence="9">
    <location>
        <begin position="429"/>
        <end position="450"/>
    </location>
</feature>
<dbReference type="Pfam" id="PF05525">
    <property type="entry name" value="Branch_AA_trans"/>
    <property type="match status" value="1"/>
</dbReference>
<evidence type="ECO:0000256" key="5">
    <source>
        <dbReference type="ARBA" id="ARBA00022692"/>
    </source>
</evidence>
<evidence type="ECO:0000256" key="9">
    <source>
        <dbReference type="RuleBase" id="RU362122"/>
    </source>
</evidence>
<dbReference type="GO" id="GO:0015188">
    <property type="term" value="F:L-isoleucine transmembrane transporter activity"/>
    <property type="evidence" value="ECO:0007669"/>
    <property type="project" value="TreeGrafter"/>
</dbReference>
<accession>A0A0P6S347</accession>